<accession>A0ABW0UHK1</accession>
<keyword evidence="3" id="KW-0378">Hydrolase</keyword>
<dbReference type="InterPro" id="IPR001360">
    <property type="entry name" value="Glyco_hydro_1"/>
</dbReference>
<evidence type="ECO:0000256" key="2">
    <source>
        <dbReference type="RuleBase" id="RU003690"/>
    </source>
</evidence>
<dbReference type="PANTHER" id="PTHR10353">
    <property type="entry name" value="GLYCOSYL HYDROLASE"/>
    <property type="match status" value="1"/>
</dbReference>
<evidence type="ECO:0000313" key="3">
    <source>
        <dbReference type="EMBL" id="MFC5631645.1"/>
    </source>
</evidence>
<name>A0ABW0UHK1_9STRE</name>
<comment type="caution">
    <text evidence="3">The sequence shown here is derived from an EMBL/GenBank/DDBJ whole genome shotgun (WGS) entry which is preliminary data.</text>
</comment>
<dbReference type="EMBL" id="JBHSOJ010000023">
    <property type="protein sequence ID" value="MFC5631645.1"/>
    <property type="molecule type" value="Genomic_DNA"/>
</dbReference>
<keyword evidence="4" id="KW-1185">Reference proteome</keyword>
<gene>
    <name evidence="3" type="ORF">ACFPQ3_08740</name>
</gene>
<dbReference type="EC" id="3.2.1.-" evidence="3"/>
<comment type="similarity">
    <text evidence="2">Belongs to the glycosyl hydrolase 1 family.</text>
</comment>
<dbReference type="Proteomes" id="UP001596110">
    <property type="component" value="Unassembled WGS sequence"/>
</dbReference>
<dbReference type="SUPFAM" id="SSF51445">
    <property type="entry name" value="(Trans)glycosidases"/>
    <property type="match status" value="1"/>
</dbReference>
<keyword evidence="1 3" id="KW-0326">Glycosidase</keyword>
<dbReference type="Gene3D" id="3.20.20.80">
    <property type="entry name" value="Glycosidases"/>
    <property type="match status" value="1"/>
</dbReference>
<dbReference type="PRINTS" id="PR00131">
    <property type="entry name" value="GLHYDRLASE1"/>
</dbReference>
<protein>
    <submittedName>
        <fullName evidence="3">Glycoside hydrolase family 1 protein</fullName>
        <ecNumber evidence="3">3.2.1.-</ecNumber>
    </submittedName>
</protein>
<evidence type="ECO:0000313" key="4">
    <source>
        <dbReference type="Proteomes" id="UP001596110"/>
    </source>
</evidence>
<proteinExistence type="inferred from homology"/>
<dbReference type="RefSeq" id="WP_156806022.1">
    <property type="nucleotide sequence ID" value="NZ_JBHSOJ010000023.1"/>
</dbReference>
<dbReference type="Pfam" id="PF00232">
    <property type="entry name" value="Glyco_hydro_1"/>
    <property type="match status" value="1"/>
</dbReference>
<organism evidence="3 4">
    <name type="scientific">Streptococcus caledonicus</name>
    <dbReference type="NCBI Taxonomy" id="2614158"/>
    <lineage>
        <taxon>Bacteria</taxon>
        <taxon>Bacillati</taxon>
        <taxon>Bacillota</taxon>
        <taxon>Bacilli</taxon>
        <taxon>Lactobacillales</taxon>
        <taxon>Streptococcaceae</taxon>
        <taxon>Streptococcus</taxon>
    </lineage>
</organism>
<evidence type="ECO:0000256" key="1">
    <source>
        <dbReference type="ARBA" id="ARBA00023295"/>
    </source>
</evidence>
<dbReference type="GO" id="GO:0016798">
    <property type="term" value="F:hydrolase activity, acting on glycosyl bonds"/>
    <property type="evidence" value="ECO:0007669"/>
    <property type="project" value="UniProtKB-KW"/>
</dbReference>
<reference evidence="4" key="1">
    <citation type="journal article" date="2019" name="Int. J. Syst. Evol. Microbiol.">
        <title>The Global Catalogue of Microorganisms (GCM) 10K type strain sequencing project: providing services to taxonomists for standard genome sequencing and annotation.</title>
        <authorList>
            <consortium name="The Broad Institute Genomics Platform"/>
            <consortium name="The Broad Institute Genome Sequencing Center for Infectious Disease"/>
            <person name="Wu L."/>
            <person name="Ma J."/>
        </authorList>
    </citation>
    <scope>NUCLEOTIDE SEQUENCE [LARGE SCALE GENOMIC DNA]</scope>
    <source>
        <strain evidence="4">DT43</strain>
    </source>
</reference>
<sequence>MKENFLWGVAMSASQAEGGALLDGKGLVMDDVVSTVHNERFQATANLEIALNKTYDYYPSHQAIDFYHRYPEDIKRFAELGIKVLRTSINWARIYPKGIEEEPNEAGLTFYDKVFDECLKYGIEPVVTLNHFNTPLEFYYSGGWKNRELIHHFVKYAKTVFTRYKDKVKYWMTINEINMILSLPLVGGLINPTLEENVDFAKYQGAHYQLVASALAVKVGKEINPNFQIGCMMGAGVTYPYSCRPEDVWEAFQANEEEYALIDVQVKGQYPHLFLSKLKHKGLELDMTADDLAILEENTVDFVGLSYYNTRLTAADKSSLQTSGANLMGTLKNPYLKSNDFGWQSDPLGFRITLNELYSRYHLPLFIVENGYSAIETCDGDPIQDDYRIDYIRDHLKQLKAAMEDGVDIIGYTPWAGIDIISASTGVIEKRYGLIYVDLDDEGNGSLERTPKKSYYWYQNVVKTNGEEL</sequence>
<dbReference type="PANTHER" id="PTHR10353:SF122">
    <property type="entry name" value="6-PHOSPHO-BETA-GLUCOSIDASE ASCB-RELATED"/>
    <property type="match status" value="1"/>
</dbReference>
<dbReference type="InterPro" id="IPR017853">
    <property type="entry name" value="GH"/>
</dbReference>